<dbReference type="CDD" id="cd00060">
    <property type="entry name" value="FHA"/>
    <property type="match status" value="1"/>
</dbReference>
<feature type="domain" description="FHA" evidence="2">
    <location>
        <begin position="46"/>
        <end position="106"/>
    </location>
</feature>
<evidence type="ECO:0000256" key="1">
    <source>
        <dbReference type="ARBA" id="ARBA00022553"/>
    </source>
</evidence>
<evidence type="ECO:0000313" key="4">
    <source>
        <dbReference type="Proteomes" id="UP001354931"/>
    </source>
</evidence>
<dbReference type="SUPFAM" id="SSF49879">
    <property type="entry name" value="SMAD/FHA domain"/>
    <property type="match status" value="1"/>
</dbReference>
<name>A0ABU6EZM7_9ACTN</name>
<proteinExistence type="predicted"/>
<comment type="caution">
    <text evidence="3">The sequence shown here is derived from an EMBL/GenBank/DDBJ whole genome shotgun (WGS) entry which is preliminary data.</text>
</comment>
<dbReference type="PROSITE" id="PS50006">
    <property type="entry name" value="FHA_DOMAIN"/>
    <property type="match status" value="1"/>
</dbReference>
<reference evidence="3 4" key="1">
    <citation type="submission" date="2022-10" db="EMBL/GenBank/DDBJ databases">
        <authorList>
            <person name="Xie J."/>
            <person name="Shen N."/>
        </authorList>
    </citation>
    <scope>NUCLEOTIDE SEQUENCE [LARGE SCALE GENOMIC DNA]</scope>
    <source>
        <strain evidence="3 4">YIM65594</strain>
    </source>
</reference>
<sequence length="267" mass="29573">MAYGNFPPQMLPPGSPADRVPAAPPGTIFVLGPEGGYAVPPRRYTLLFGRDREDVHVPVGIDDPTVSRRHGVFTCTATDGDWWLVNTGNLPIELPDGVLILNGHKRLIESGYTPLVINSSKRRSHLVEVRVVDEDDRNPRSTSGAETVDPETVYELSPQERLVLTALARRYLEGHDAFPLPLAWEDTARLANSSPYVTKSWTHKSVANTVEDVRDRLHRRGVRGLLRDEVGEPVGSTLSVNLIRELLKTATLSAQDLELLADKDYKD</sequence>
<gene>
    <name evidence="3" type="ORF">OKJ99_06695</name>
</gene>
<dbReference type="InterPro" id="IPR008984">
    <property type="entry name" value="SMAD_FHA_dom_sf"/>
</dbReference>
<keyword evidence="1" id="KW-0597">Phosphoprotein</keyword>
<organism evidence="3 4">
    <name type="scientific">Streptomyces endophyticus</name>
    <dbReference type="NCBI Taxonomy" id="714166"/>
    <lineage>
        <taxon>Bacteria</taxon>
        <taxon>Bacillati</taxon>
        <taxon>Actinomycetota</taxon>
        <taxon>Actinomycetes</taxon>
        <taxon>Kitasatosporales</taxon>
        <taxon>Streptomycetaceae</taxon>
        <taxon>Streptomyces</taxon>
    </lineage>
</organism>
<evidence type="ECO:0000313" key="3">
    <source>
        <dbReference type="EMBL" id="MEB8337203.1"/>
    </source>
</evidence>
<accession>A0ABU6EZM7</accession>
<evidence type="ECO:0000259" key="2">
    <source>
        <dbReference type="PROSITE" id="PS50006"/>
    </source>
</evidence>
<dbReference type="Proteomes" id="UP001354931">
    <property type="component" value="Unassembled WGS sequence"/>
</dbReference>
<dbReference type="RefSeq" id="WP_326014846.1">
    <property type="nucleotide sequence ID" value="NZ_JAOZYC010000035.1"/>
</dbReference>
<protein>
    <submittedName>
        <fullName evidence="3">FHA domain-containing protein</fullName>
    </submittedName>
</protein>
<dbReference type="InterPro" id="IPR000253">
    <property type="entry name" value="FHA_dom"/>
</dbReference>
<keyword evidence="4" id="KW-1185">Reference proteome</keyword>
<dbReference type="EMBL" id="JAOZYC010000035">
    <property type="protein sequence ID" value="MEB8337203.1"/>
    <property type="molecule type" value="Genomic_DNA"/>
</dbReference>
<dbReference type="Gene3D" id="2.60.200.20">
    <property type="match status" value="1"/>
</dbReference>